<dbReference type="RefSeq" id="WP_375087869.1">
    <property type="nucleotide sequence ID" value="NZ_CP136522.1"/>
</dbReference>
<evidence type="ECO:0000313" key="2">
    <source>
        <dbReference type="Proteomes" id="UP001529491"/>
    </source>
</evidence>
<name>A0ABZ0JYG6_9GAMM</name>
<reference evidence="1 2" key="1">
    <citation type="submission" date="2023-10" db="EMBL/GenBank/DDBJ databases">
        <title>Complete genome sequence of Shewanella sp. DAU334.</title>
        <authorList>
            <person name="Lee Y.-S."/>
            <person name="Jeong H.-R."/>
            <person name="Hwang E.-J."/>
            <person name="Choi Y.-L."/>
            <person name="Kim G.-D."/>
        </authorList>
    </citation>
    <scope>NUCLEOTIDE SEQUENCE [LARGE SCALE GENOMIC DNA]</scope>
    <source>
        <strain evidence="1 2">DAU334</strain>
    </source>
</reference>
<gene>
    <name evidence="1" type="ORF">RGE70_15985</name>
</gene>
<dbReference type="EMBL" id="CP136522">
    <property type="protein sequence ID" value="WOT04794.1"/>
    <property type="molecule type" value="Genomic_DNA"/>
</dbReference>
<protein>
    <submittedName>
        <fullName evidence="1">Uncharacterized protein</fullName>
    </submittedName>
</protein>
<keyword evidence="2" id="KW-1185">Reference proteome</keyword>
<dbReference type="Proteomes" id="UP001529491">
    <property type="component" value="Chromosome"/>
</dbReference>
<proteinExistence type="predicted"/>
<accession>A0ABZ0JYG6</accession>
<organism evidence="1 2">
    <name type="scientific">Shewanella youngdeokensis</name>
    <dbReference type="NCBI Taxonomy" id="2999068"/>
    <lineage>
        <taxon>Bacteria</taxon>
        <taxon>Pseudomonadati</taxon>
        <taxon>Pseudomonadota</taxon>
        <taxon>Gammaproteobacteria</taxon>
        <taxon>Alteromonadales</taxon>
        <taxon>Shewanellaceae</taxon>
        <taxon>Shewanella</taxon>
    </lineage>
</organism>
<sequence>MSQQSFNDEHNRLLNILGVIRSQWQLQGRPQKLKLDWHSELNSNNNVIGYVAMADGGWPIPDQQNVKGCSQLIDELLGTGYSETLSIDYNFNTGVCRYMGTHGSSISYQTTSGRVIFVTESH</sequence>
<evidence type="ECO:0000313" key="1">
    <source>
        <dbReference type="EMBL" id="WOT04794.1"/>
    </source>
</evidence>